<dbReference type="PROSITE" id="PS50995">
    <property type="entry name" value="HTH_MARR_2"/>
    <property type="match status" value="1"/>
</dbReference>
<dbReference type="PRINTS" id="PR00598">
    <property type="entry name" value="HTHMARR"/>
</dbReference>
<keyword evidence="1" id="KW-0805">Transcription regulation</keyword>
<dbReference type="PANTHER" id="PTHR42756">
    <property type="entry name" value="TRANSCRIPTIONAL REGULATOR, MARR"/>
    <property type="match status" value="1"/>
</dbReference>
<dbReference type="SUPFAM" id="SSF46785">
    <property type="entry name" value="Winged helix' DNA-binding domain"/>
    <property type="match status" value="1"/>
</dbReference>
<protein>
    <submittedName>
        <fullName evidence="5">MarR family winged helix-turn-helix transcriptional regulator</fullName>
    </submittedName>
</protein>
<keyword evidence="2" id="KW-0238">DNA-binding</keyword>
<gene>
    <name evidence="5" type="ORF">ACFSW5_00275</name>
</gene>
<dbReference type="InterPro" id="IPR023187">
    <property type="entry name" value="Tscrpt_reg_MarR-type_CS"/>
</dbReference>
<dbReference type="InterPro" id="IPR036390">
    <property type="entry name" value="WH_DNA-bd_sf"/>
</dbReference>
<organism evidence="5 6">
    <name type="scientific">Paenibacillus thailandensis</name>
    <dbReference type="NCBI Taxonomy" id="393250"/>
    <lineage>
        <taxon>Bacteria</taxon>
        <taxon>Bacillati</taxon>
        <taxon>Bacillota</taxon>
        <taxon>Bacilli</taxon>
        <taxon>Bacillales</taxon>
        <taxon>Paenibacillaceae</taxon>
        <taxon>Paenibacillus</taxon>
    </lineage>
</organism>
<dbReference type="Gene3D" id="1.10.10.10">
    <property type="entry name" value="Winged helix-like DNA-binding domain superfamily/Winged helix DNA-binding domain"/>
    <property type="match status" value="1"/>
</dbReference>
<dbReference type="InterPro" id="IPR036388">
    <property type="entry name" value="WH-like_DNA-bd_sf"/>
</dbReference>
<evidence type="ECO:0000256" key="2">
    <source>
        <dbReference type="ARBA" id="ARBA00023125"/>
    </source>
</evidence>
<name>A0ABW5QQL7_9BACL</name>
<evidence type="ECO:0000256" key="3">
    <source>
        <dbReference type="ARBA" id="ARBA00023163"/>
    </source>
</evidence>
<reference evidence="6" key="1">
    <citation type="journal article" date="2019" name="Int. J. Syst. Evol. Microbiol.">
        <title>The Global Catalogue of Microorganisms (GCM) 10K type strain sequencing project: providing services to taxonomists for standard genome sequencing and annotation.</title>
        <authorList>
            <consortium name="The Broad Institute Genomics Platform"/>
            <consortium name="The Broad Institute Genome Sequencing Center for Infectious Disease"/>
            <person name="Wu L."/>
            <person name="Ma J."/>
        </authorList>
    </citation>
    <scope>NUCLEOTIDE SEQUENCE [LARGE SCALE GENOMIC DNA]</scope>
    <source>
        <strain evidence="6">TISTR 1827</strain>
    </source>
</reference>
<evidence type="ECO:0000313" key="5">
    <source>
        <dbReference type="EMBL" id="MFD2658696.1"/>
    </source>
</evidence>
<evidence type="ECO:0000313" key="6">
    <source>
        <dbReference type="Proteomes" id="UP001597493"/>
    </source>
</evidence>
<keyword evidence="3" id="KW-0804">Transcription</keyword>
<dbReference type="PROSITE" id="PS01117">
    <property type="entry name" value="HTH_MARR_1"/>
    <property type="match status" value="1"/>
</dbReference>
<proteinExistence type="predicted"/>
<comment type="caution">
    <text evidence="5">The sequence shown here is derived from an EMBL/GenBank/DDBJ whole genome shotgun (WGS) entry which is preliminary data.</text>
</comment>
<evidence type="ECO:0000259" key="4">
    <source>
        <dbReference type="PROSITE" id="PS50995"/>
    </source>
</evidence>
<dbReference type="SMART" id="SM00347">
    <property type="entry name" value="HTH_MARR"/>
    <property type="match status" value="1"/>
</dbReference>
<dbReference type="Pfam" id="PF01047">
    <property type="entry name" value="MarR"/>
    <property type="match status" value="1"/>
</dbReference>
<dbReference type="EMBL" id="JBHUMY010000001">
    <property type="protein sequence ID" value="MFD2658696.1"/>
    <property type="molecule type" value="Genomic_DNA"/>
</dbReference>
<feature type="domain" description="HTH marR-type" evidence="4">
    <location>
        <begin position="1"/>
        <end position="137"/>
    </location>
</feature>
<dbReference type="InterPro" id="IPR000835">
    <property type="entry name" value="HTH_MarR-typ"/>
</dbReference>
<dbReference type="PANTHER" id="PTHR42756:SF1">
    <property type="entry name" value="TRANSCRIPTIONAL REPRESSOR OF EMRAB OPERON"/>
    <property type="match status" value="1"/>
</dbReference>
<dbReference type="Proteomes" id="UP001597493">
    <property type="component" value="Unassembled WGS sequence"/>
</dbReference>
<dbReference type="RefSeq" id="WP_379268476.1">
    <property type="nucleotide sequence ID" value="NZ_JBHUGT010000026.1"/>
</dbReference>
<accession>A0ABW5QQL7</accession>
<sequence length="145" mass="16646">MDTIFRHVRKQLNAEWHRISAESIESIAKQGLNLTHGKLVVNIAEKGPLKSSEAAELLGITNGAVTGIVDKLIQLGYVERRRSEEDRRIVMLHITQRAHGLICEIDRVRDKIMLKLFRNLTEEEIEFAIRLFKKLANNLESDFQS</sequence>
<evidence type="ECO:0000256" key="1">
    <source>
        <dbReference type="ARBA" id="ARBA00023015"/>
    </source>
</evidence>
<keyword evidence="6" id="KW-1185">Reference proteome</keyword>